<evidence type="ECO:0000313" key="1">
    <source>
        <dbReference type="EMBL" id="CAE27843.1"/>
    </source>
</evidence>
<protein>
    <recommendedName>
        <fullName evidence="2">Class I SAM-dependent methyltransferase</fullName>
    </recommendedName>
</protein>
<dbReference type="eggNOG" id="COG2226">
    <property type="taxonomic scope" value="Bacteria"/>
</dbReference>
<dbReference type="InterPro" id="IPR029063">
    <property type="entry name" value="SAM-dependent_MTases_sf"/>
</dbReference>
<dbReference type="EMBL" id="BX572600">
    <property type="protein sequence ID" value="CAE27843.1"/>
    <property type="molecule type" value="Genomic_DNA"/>
</dbReference>
<sequence>MRPFKASRIEQLHVERRNQILLVGPRGEFRQFAGHAIRSIGERDAWARLLREHFEGSVVSEVLELASGTGEVTAVLLSMSLAVTAIDPCEPMIAQAAAKHMKAQKRSNSILAMLKIR</sequence>
<name>Q6N760_RHOPA</name>
<accession>Q6N760</accession>
<organism evidence="1">
    <name type="scientific">Rhodopseudomonas palustris (strain ATCC BAA-98 / CGA009)</name>
    <dbReference type="NCBI Taxonomy" id="258594"/>
    <lineage>
        <taxon>Bacteria</taxon>
        <taxon>Pseudomonadati</taxon>
        <taxon>Pseudomonadota</taxon>
        <taxon>Alphaproteobacteria</taxon>
        <taxon>Hyphomicrobiales</taxon>
        <taxon>Nitrobacteraceae</taxon>
        <taxon>Rhodopseudomonas</taxon>
    </lineage>
</organism>
<proteinExistence type="predicted"/>
<dbReference type="SUPFAM" id="SSF53335">
    <property type="entry name" value="S-adenosyl-L-methionine-dependent methyltransferases"/>
    <property type="match status" value="1"/>
</dbReference>
<dbReference type="HOGENOM" id="CLU_2083047_0_0_5"/>
<gene>
    <name evidence="1" type="ordered locus">RPA2402</name>
</gene>
<evidence type="ECO:0008006" key="2">
    <source>
        <dbReference type="Google" id="ProtNLM"/>
    </source>
</evidence>
<reference evidence="1" key="1">
    <citation type="journal article" date="2004" name="Nat. Biotechnol.">
        <title>Complete genome sequence of the metabolically versatile photosynthetic bacterium Rhodopseudomonas palustris.</title>
        <authorList>
            <person name="Larimer F.W."/>
            <person name="Chain P."/>
            <person name="Hauser L."/>
            <person name="Lamerdin J."/>
            <person name="Malfatti S."/>
            <person name="Do L."/>
            <person name="Land M.L."/>
            <person name="Pelletier D.A."/>
            <person name="Beatty J.T."/>
            <person name="Lang A.S."/>
            <person name="Tabita F.R."/>
            <person name="Gibson J.L."/>
            <person name="Hanson T.E."/>
            <person name="Bobst C."/>
            <person name="Torres J.L."/>
            <person name="Peres C."/>
            <person name="Harrison F.H."/>
            <person name="Gibson J."/>
            <person name="Harwood C.S."/>
        </authorList>
    </citation>
    <scope>NUCLEOTIDE SEQUENCE [LARGE SCALE GENOMIC DNA]</scope>
    <source>
        <strain evidence="1">CGA009</strain>
    </source>
</reference>
<dbReference type="STRING" id="258594.RPA2402"/>
<dbReference type="AlphaFoldDB" id="Q6N760"/>
<dbReference type="Gene3D" id="3.40.50.150">
    <property type="entry name" value="Vaccinia Virus protein VP39"/>
    <property type="match status" value="1"/>
</dbReference>